<evidence type="ECO:0000256" key="7">
    <source>
        <dbReference type="ARBA" id="ARBA00023136"/>
    </source>
</evidence>
<evidence type="ECO:0000256" key="5">
    <source>
        <dbReference type="ARBA" id="ARBA00022729"/>
    </source>
</evidence>
<keyword evidence="7 10" id="KW-0472">Membrane</keyword>
<reference evidence="15 16" key="1">
    <citation type="submission" date="2017-09" db="EMBL/GenBank/DDBJ databases">
        <title>Genomics of the genus Arcobacter.</title>
        <authorList>
            <person name="Perez-Cataluna A."/>
            <person name="Figueras M.J."/>
            <person name="Salas-Masso N."/>
        </authorList>
    </citation>
    <scope>NUCLEOTIDE SEQUENCE [LARGE SCALE GENOMIC DNA]</scope>
    <source>
        <strain evidence="15 16">DSM 18005</strain>
    </source>
</reference>
<dbReference type="CDD" id="cd01347">
    <property type="entry name" value="ligand_gated_channel"/>
    <property type="match status" value="1"/>
</dbReference>
<sequence>MQKKHILRNNFYLNLQRKNMKKLFVLSCIASSVLLAQSSFTLGEISIQDNNGVKYDTNKINSQTLENSASKDITEVLDKTTGITLVNRGGRVEKSVNIRGFDSNRIGMFLDGIPIYVPYDGQFDYSRILTTQLDSIDVAKGFSSSLYGSNTLGGVINLVSKKPTKEFEGSFTTQINADSDWEKSSHMYNIYLGSKKDKYYYQINGTIEDREHWTLSNDANVNNFERQNSDSKQKAVSAKVGFTPDDTSEYVFGYSYMDSQKGQPPTLDATISNEKYWKWPVWDTRTMYFIANKNYTDSSVKFKLYRNDYEYKTDYYKDKTYSTSKGFYDSDDNTKGTSLEYTNFGLLDNHILKTAISYKKDSHVGTETNINKKGKLTTTQEDLADHVYSIAFEDIYFATENLKIITSASYDYTKASKVDTTATAVEKKSNSAFNPQIGFFYDITKNQQVSLTAARKSHLPTMKERYSDKKGKAIPNPELDPEIATHYEISHKIEIDNFTFNNALFYTKVKDAIINKTLDNGKRQEQNSADERYKGIEASINYQTSMFSTGINYTYTNIKKDSEDEVEKLPKHQFYIYANYKPLKNIILEANYTYKKDFYLENEVSKDYVKASNISLTNLNAKYIYSKALSFKVGVENLFDKNYVYDLGYPEKGREFYASLKYTF</sequence>
<evidence type="ECO:0000256" key="10">
    <source>
        <dbReference type="PROSITE-ProRule" id="PRU01360"/>
    </source>
</evidence>
<evidence type="ECO:0000256" key="4">
    <source>
        <dbReference type="ARBA" id="ARBA00022692"/>
    </source>
</evidence>
<evidence type="ECO:0000313" key="15">
    <source>
        <dbReference type="EMBL" id="PKI81453.1"/>
    </source>
</evidence>
<keyword evidence="5 12" id="KW-0732">Signal</keyword>
<dbReference type="PROSITE" id="PS52016">
    <property type="entry name" value="TONB_DEPENDENT_REC_3"/>
    <property type="match status" value="1"/>
</dbReference>
<accession>A0A2N1J4I2</accession>
<dbReference type="EMBL" id="NXIF01000015">
    <property type="protein sequence ID" value="PKI81453.1"/>
    <property type="molecule type" value="Genomic_DNA"/>
</dbReference>
<evidence type="ECO:0000313" key="16">
    <source>
        <dbReference type="Proteomes" id="UP000233248"/>
    </source>
</evidence>
<keyword evidence="16" id="KW-1185">Reference proteome</keyword>
<dbReference type="Gene3D" id="2.170.130.10">
    <property type="entry name" value="TonB-dependent receptor, plug domain"/>
    <property type="match status" value="1"/>
</dbReference>
<evidence type="ECO:0000256" key="9">
    <source>
        <dbReference type="ARBA" id="ARBA00023237"/>
    </source>
</evidence>
<dbReference type="GO" id="GO:0015344">
    <property type="term" value="F:siderophore uptake transmembrane transporter activity"/>
    <property type="evidence" value="ECO:0007669"/>
    <property type="project" value="TreeGrafter"/>
</dbReference>
<feature type="domain" description="TonB-dependent receptor-like beta-barrel" evidence="13">
    <location>
        <begin position="245"/>
        <end position="638"/>
    </location>
</feature>
<dbReference type="InterPro" id="IPR012910">
    <property type="entry name" value="Plug_dom"/>
</dbReference>
<keyword evidence="6 11" id="KW-0798">TonB box</keyword>
<evidence type="ECO:0000256" key="2">
    <source>
        <dbReference type="ARBA" id="ARBA00022448"/>
    </source>
</evidence>
<evidence type="ECO:0008006" key="17">
    <source>
        <dbReference type="Google" id="ProtNLM"/>
    </source>
</evidence>
<keyword evidence="3 10" id="KW-1134">Transmembrane beta strand</keyword>
<keyword evidence="2 10" id="KW-0813">Transport</keyword>
<dbReference type="Gene3D" id="2.40.170.20">
    <property type="entry name" value="TonB-dependent receptor, beta-barrel domain"/>
    <property type="match status" value="1"/>
</dbReference>
<gene>
    <name evidence="15" type="ORF">CP960_04045</name>
</gene>
<keyword evidence="9 10" id="KW-0998">Cell outer membrane</keyword>
<dbReference type="InterPro" id="IPR037066">
    <property type="entry name" value="Plug_dom_sf"/>
</dbReference>
<evidence type="ECO:0000259" key="14">
    <source>
        <dbReference type="Pfam" id="PF07715"/>
    </source>
</evidence>
<evidence type="ECO:0000256" key="3">
    <source>
        <dbReference type="ARBA" id="ARBA00022452"/>
    </source>
</evidence>
<organism evidence="15 16">
    <name type="scientific">Malaciobacter halophilus</name>
    <dbReference type="NCBI Taxonomy" id="197482"/>
    <lineage>
        <taxon>Bacteria</taxon>
        <taxon>Pseudomonadati</taxon>
        <taxon>Campylobacterota</taxon>
        <taxon>Epsilonproteobacteria</taxon>
        <taxon>Campylobacterales</taxon>
        <taxon>Arcobacteraceae</taxon>
        <taxon>Malaciobacter</taxon>
    </lineage>
</organism>
<feature type="domain" description="TonB-dependent receptor plug" evidence="14">
    <location>
        <begin position="55"/>
        <end position="155"/>
    </location>
</feature>
<evidence type="ECO:0000256" key="12">
    <source>
        <dbReference type="SAM" id="SignalP"/>
    </source>
</evidence>
<proteinExistence type="inferred from homology"/>
<dbReference type="InterPro" id="IPR036942">
    <property type="entry name" value="Beta-barrel_TonB_sf"/>
</dbReference>
<dbReference type="GO" id="GO:0044718">
    <property type="term" value="P:siderophore transmembrane transport"/>
    <property type="evidence" value="ECO:0007669"/>
    <property type="project" value="TreeGrafter"/>
</dbReference>
<dbReference type="GO" id="GO:0009279">
    <property type="term" value="C:cell outer membrane"/>
    <property type="evidence" value="ECO:0007669"/>
    <property type="project" value="UniProtKB-SubCell"/>
</dbReference>
<dbReference type="InterPro" id="IPR010917">
    <property type="entry name" value="TonB_rcpt_CS"/>
</dbReference>
<dbReference type="Proteomes" id="UP000233248">
    <property type="component" value="Unassembled WGS sequence"/>
</dbReference>
<feature type="signal peptide" evidence="12">
    <location>
        <begin position="1"/>
        <end position="36"/>
    </location>
</feature>
<dbReference type="PANTHER" id="PTHR30069:SF29">
    <property type="entry name" value="HEMOGLOBIN AND HEMOGLOBIN-HAPTOGLOBIN-BINDING PROTEIN 1-RELATED"/>
    <property type="match status" value="1"/>
</dbReference>
<comment type="caution">
    <text evidence="15">The sequence shown here is derived from an EMBL/GenBank/DDBJ whole genome shotgun (WGS) entry which is preliminary data.</text>
</comment>
<evidence type="ECO:0000256" key="1">
    <source>
        <dbReference type="ARBA" id="ARBA00004571"/>
    </source>
</evidence>
<keyword evidence="4 10" id="KW-0812">Transmembrane</keyword>
<comment type="similarity">
    <text evidence="10 11">Belongs to the TonB-dependent receptor family.</text>
</comment>
<evidence type="ECO:0000259" key="13">
    <source>
        <dbReference type="Pfam" id="PF00593"/>
    </source>
</evidence>
<name>A0A2N1J4I2_9BACT</name>
<dbReference type="SUPFAM" id="SSF56935">
    <property type="entry name" value="Porins"/>
    <property type="match status" value="1"/>
</dbReference>
<protein>
    <recommendedName>
        <fullName evidence="17">TonB-dependent receptor</fullName>
    </recommendedName>
</protein>
<comment type="subcellular location">
    <subcellularLocation>
        <location evidence="1 10">Cell outer membrane</location>
        <topology evidence="1 10">Multi-pass membrane protein</topology>
    </subcellularLocation>
</comment>
<dbReference type="InterPro" id="IPR000531">
    <property type="entry name" value="Beta-barrel_TonB"/>
</dbReference>
<dbReference type="Pfam" id="PF00593">
    <property type="entry name" value="TonB_dep_Rec_b-barrel"/>
    <property type="match status" value="1"/>
</dbReference>
<evidence type="ECO:0000256" key="11">
    <source>
        <dbReference type="RuleBase" id="RU003357"/>
    </source>
</evidence>
<dbReference type="Pfam" id="PF07715">
    <property type="entry name" value="Plug"/>
    <property type="match status" value="1"/>
</dbReference>
<keyword evidence="8" id="KW-0675">Receptor</keyword>
<dbReference type="AlphaFoldDB" id="A0A2N1J4I2"/>
<dbReference type="OrthoDB" id="9800913at2"/>
<dbReference type="PANTHER" id="PTHR30069">
    <property type="entry name" value="TONB-DEPENDENT OUTER MEMBRANE RECEPTOR"/>
    <property type="match status" value="1"/>
</dbReference>
<feature type="chain" id="PRO_5014735444" description="TonB-dependent receptor" evidence="12">
    <location>
        <begin position="37"/>
        <end position="664"/>
    </location>
</feature>
<evidence type="ECO:0000256" key="6">
    <source>
        <dbReference type="ARBA" id="ARBA00023077"/>
    </source>
</evidence>
<dbReference type="PROSITE" id="PS01156">
    <property type="entry name" value="TONB_DEPENDENT_REC_2"/>
    <property type="match status" value="1"/>
</dbReference>
<evidence type="ECO:0000256" key="8">
    <source>
        <dbReference type="ARBA" id="ARBA00023170"/>
    </source>
</evidence>
<dbReference type="InterPro" id="IPR039426">
    <property type="entry name" value="TonB-dep_rcpt-like"/>
</dbReference>